<evidence type="ECO:0000313" key="1">
    <source>
        <dbReference type="Proteomes" id="UP000492821"/>
    </source>
</evidence>
<reference evidence="2" key="2">
    <citation type="submission" date="2020-10" db="UniProtKB">
        <authorList>
            <consortium name="WormBaseParasite"/>
        </authorList>
    </citation>
    <scope>IDENTIFICATION</scope>
</reference>
<proteinExistence type="predicted"/>
<dbReference type="WBParaSite" id="Pan_g21159.t1">
    <property type="protein sequence ID" value="Pan_g21159.t1"/>
    <property type="gene ID" value="Pan_g21159"/>
</dbReference>
<protein>
    <submittedName>
        <fullName evidence="2">Uncharacterized protein</fullName>
    </submittedName>
</protein>
<dbReference type="AlphaFoldDB" id="A0A7E4VI30"/>
<keyword evidence="1" id="KW-1185">Reference proteome</keyword>
<name>A0A7E4VI30_PANRE</name>
<dbReference type="Proteomes" id="UP000492821">
    <property type="component" value="Unassembled WGS sequence"/>
</dbReference>
<sequence length="72" mass="8101">MHPTCYAFNAVLVHQAMPTTKPHCLEIEAWQDCDILKVISHPGGSVFIKVEIKRLQFPKSFQHPASGAKRES</sequence>
<evidence type="ECO:0000313" key="2">
    <source>
        <dbReference type="WBParaSite" id="Pan_g21159.t1"/>
    </source>
</evidence>
<organism evidence="1 2">
    <name type="scientific">Panagrellus redivivus</name>
    <name type="common">Microworm</name>
    <dbReference type="NCBI Taxonomy" id="6233"/>
    <lineage>
        <taxon>Eukaryota</taxon>
        <taxon>Metazoa</taxon>
        <taxon>Ecdysozoa</taxon>
        <taxon>Nematoda</taxon>
        <taxon>Chromadorea</taxon>
        <taxon>Rhabditida</taxon>
        <taxon>Tylenchina</taxon>
        <taxon>Panagrolaimomorpha</taxon>
        <taxon>Panagrolaimoidea</taxon>
        <taxon>Panagrolaimidae</taxon>
        <taxon>Panagrellus</taxon>
    </lineage>
</organism>
<reference evidence="1" key="1">
    <citation type="journal article" date="2013" name="Genetics">
        <title>The draft genome and transcriptome of Panagrellus redivivus are shaped by the harsh demands of a free-living lifestyle.</title>
        <authorList>
            <person name="Srinivasan J."/>
            <person name="Dillman A.R."/>
            <person name="Macchietto M.G."/>
            <person name="Heikkinen L."/>
            <person name="Lakso M."/>
            <person name="Fracchia K.M."/>
            <person name="Antoshechkin I."/>
            <person name="Mortazavi A."/>
            <person name="Wong G."/>
            <person name="Sternberg P.W."/>
        </authorList>
    </citation>
    <scope>NUCLEOTIDE SEQUENCE [LARGE SCALE GENOMIC DNA]</scope>
    <source>
        <strain evidence="1">MT8872</strain>
    </source>
</reference>
<accession>A0A7E4VI30</accession>